<gene>
    <name evidence="1" type="ORF">VSDG_02566</name>
</gene>
<comment type="caution">
    <text evidence="1">The sequence shown here is derived from an EMBL/GenBank/DDBJ whole genome shotgun (WGS) entry which is preliminary data.</text>
</comment>
<protein>
    <submittedName>
        <fullName evidence="1">Uncharacterized protein</fullName>
    </submittedName>
</protein>
<dbReference type="Proteomes" id="UP000284375">
    <property type="component" value="Unassembled WGS sequence"/>
</dbReference>
<sequence length="57" mass="6626">MPWSQARRLVAVWLPERPRRVHIPEESEDVAFTWVFVSYKDLNCVLAKVDSKGALVE</sequence>
<reference evidence="1 2" key="1">
    <citation type="submission" date="2015-09" db="EMBL/GenBank/DDBJ databases">
        <title>Host preference determinants of Valsa canker pathogens revealed by comparative genomics.</title>
        <authorList>
            <person name="Yin Z."/>
            <person name="Huang L."/>
        </authorList>
    </citation>
    <scope>NUCLEOTIDE SEQUENCE [LARGE SCALE GENOMIC DNA]</scope>
    <source>
        <strain evidence="1 2">YSFL</strain>
    </source>
</reference>
<dbReference type="EMBL" id="LJZO01000005">
    <property type="protein sequence ID" value="ROW02134.1"/>
    <property type="molecule type" value="Genomic_DNA"/>
</dbReference>
<proteinExistence type="predicted"/>
<organism evidence="1 2">
    <name type="scientific">Cytospora chrysosperma</name>
    <name type="common">Cytospora canker fungus</name>
    <name type="synonym">Sphaeria chrysosperma</name>
    <dbReference type="NCBI Taxonomy" id="252740"/>
    <lineage>
        <taxon>Eukaryota</taxon>
        <taxon>Fungi</taxon>
        <taxon>Dikarya</taxon>
        <taxon>Ascomycota</taxon>
        <taxon>Pezizomycotina</taxon>
        <taxon>Sordariomycetes</taxon>
        <taxon>Sordariomycetidae</taxon>
        <taxon>Diaporthales</taxon>
        <taxon>Cytosporaceae</taxon>
        <taxon>Cytospora</taxon>
    </lineage>
</organism>
<evidence type="ECO:0000313" key="1">
    <source>
        <dbReference type="EMBL" id="ROW02134.1"/>
    </source>
</evidence>
<name>A0A423WFC3_CYTCH</name>
<accession>A0A423WFC3</accession>
<evidence type="ECO:0000313" key="2">
    <source>
        <dbReference type="Proteomes" id="UP000284375"/>
    </source>
</evidence>
<dbReference type="AlphaFoldDB" id="A0A423WFC3"/>
<keyword evidence="2" id="KW-1185">Reference proteome</keyword>